<dbReference type="AlphaFoldDB" id="A0A8D8ALC4"/>
<proteinExistence type="predicted"/>
<dbReference type="EMBL" id="HBUE01037333">
    <property type="protein sequence ID" value="CAG6459353.1"/>
    <property type="molecule type" value="Transcribed_RNA"/>
</dbReference>
<organism evidence="1">
    <name type="scientific">Culex pipiens</name>
    <name type="common">House mosquito</name>
    <dbReference type="NCBI Taxonomy" id="7175"/>
    <lineage>
        <taxon>Eukaryota</taxon>
        <taxon>Metazoa</taxon>
        <taxon>Ecdysozoa</taxon>
        <taxon>Arthropoda</taxon>
        <taxon>Hexapoda</taxon>
        <taxon>Insecta</taxon>
        <taxon>Pterygota</taxon>
        <taxon>Neoptera</taxon>
        <taxon>Endopterygota</taxon>
        <taxon>Diptera</taxon>
        <taxon>Nematocera</taxon>
        <taxon>Culicoidea</taxon>
        <taxon>Culicidae</taxon>
        <taxon>Culicinae</taxon>
        <taxon>Culicini</taxon>
        <taxon>Culex</taxon>
        <taxon>Culex</taxon>
    </lineage>
</organism>
<evidence type="ECO:0000313" key="1">
    <source>
        <dbReference type="EMBL" id="CAG6459353.1"/>
    </source>
</evidence>
<protein>
    <submittedName>
        <fullName evidence="1">(northern house mosquito) hypothetical protein</fullName>
    </submittedName>
</protein>
<sequence>MLFRANTKSAKSTLTVSICGSAVRFLSSSFSPASSICSPNTVCRTGFIRLIGTSSTIFSSFSMVCRDGGAAARTSIGTGTASVFRLLSQASNLTGSGEGGQ</sequence>
<name>A0A8D8ALC4_CULPI</name>
<dbReference type="EMBL" id="HBUE01037328">
    <property type="protein sequence ID" value="CAG6459344.1"/>
    <property type="molecule type" value="Transcribed_RNA"/>
</dbReference>
<reference evidence="1" key="1">
    <citation type="submission" date="2021-05" db="EMBL/GenBank/DDBJ databases">
        <authorList>
            <person name="Alioto T."/>
            <person name="Alioto T."/>
            <person name="Gomez Garrido J."/>
        </authorList>
    </citation>
    <scope>NUCLEOTIDE SEQUENCE</scope>
</reference>
<accession>A0A8D8ALC4</accession>